<name>E8UY35_TERSS</name>
<evidence type="ECO:0000259" key="2">
    <source>
        <dbReference type="PROSITE" id="PS51819"/>
    </source>
</evidence>
<dbReference type="HOGENOM" id="CLU_046006_5_4_0"/>
<dbReference type="PANTHER" id="PTHR43048">
    <property type="entry name" value="METHYLMALONYL-COA EPIMERASE"/>
    <property type="match status" value="1"/>
</dbReference>
<dbReference type="SUPFAM" id="SSF54593">
    <property type="entry name" value="Glyoxalase/Bleomycin resistance protein/Dihydroxybiphenyl dioxygenase"/>
    <property type="match status" value="1"/>
</dbReference>
<keyword evidence="4" id="KW-1185">Reference proteome</keyword>
<evidence type="ECO:0000256" key="1">
    <source>
        <dbReference type="ARBA" id="ARBA00022723"/>
    </source>
</evidence>
<protein>
    <submittedName>
        <fullName evidence="3">Glyoxalase family protein</fullName>
    </submittedName>
</protein>
<keyword evidence="1" id="KW-0479">Metal-binding</keyword>
<dbReference type="KEGG" id="tsa:AciPR4_3516"/>
<dbReference type="PROSITE" id="PS51819">
    <property type="entry name" value="VOC"/>
    <property type="match status" value="1"/>
</dbReference>
<dbReference type="GO" id="GO:0046491">
    <property type="term" value="P:L-methylmalonyl-CoA metabolic process"/>
    <property type="evidence" value="ECO:0007669"/>
    <property type="project" value="TreeGrafter"/>
</dbReference>
<dbReference type="InterPro" id="IPR037523">
    <property type="entry name" value="VOC_core"/>
</dbReference>
<dbReference type="InterPro" id="IPR051785">
    <property type="entry name" value="MMCE/EMCE_epimerase"/>
</dbReference>
<proteinExistence type="predicted"/>
<dbReference type="GO" id="GO:0004493">
    <property type="term" value="F:methylmalonyl-CoA epimerase activity"/>
    <property type="evidence" value="ECO:0007669"/>
    <property type="project" value="TreeGrafter"/>
</dbReference>
<feature type="domain" description="VOC" evidence="2">
    <location>
        <begin position="4"/>
        <end position="134"/>
    </location>
</feature>
<dbReference type="InterPro" id="IPR029068">
    <property type="entry name" value="Glyas_Bleomycin-R_OHBP_Dase"/>
</dbReference>
<dbReference type="PANTHER" id="PTHR43048:SF5">
    <property type="entry name" value="BLR5325 PROTEIN"/>
    <property type="match status" value="1"/>
</dbReference>
<evidence type="ECO:0000313" key="3">
    <source>
        <dbReference type="EMBL" id="ADV84269.1"/>
    </source>
</evidence>
<dbReference type="AlphaFoldDB" id="E8UY35"/>
<organism evidence="3 4">
    <name type="scientific">Terriglobus saanensis (strain ATCC BAA-1853 / DSM 23119 / SP1PR4)</name>
    <dbReference type="NCBI Taxonomy" id="401053"/>
    <lineage>
        <taxon>Bacteria</taxon>
        <taxon>Pseudomonadati</taxon>
        <taxon>Acidobacteriota</taxon>
        <taxon>Terriglobia</taxon>
        <taxon>Terriglobales</taxon>
        <taxon>Acidobacteriaceae</taxon>
        <taxon>Terriglobus</taxon>
    </lineage>
</organism>
<dbReference type="Proteomes" id="UP000006844">
    <property type="component" value="Chromosome"/>
</dbReference>
<dbReference type="STRING" id="401053.AciPR4_3516"/>
<accession>E8UY35</accession>
<evidence type="ECO:0000313" key="4">
    <source>
        <dbReference type="Proteomes" id="UP000006844"/>
    </source>
</evidence>
<dbReference type="RefSeq" id="WP_013569999.1">
    <property type="nucleotide sequence ID" value="NC_014963.1"/>
</dbReference>
<dbReference type="eggNOG" id="COG0346">
    <property type="taxonomic scope" value="Bacteria"/>
</dbReference>
<dbReference type="GO" id="GO:0046872">
    <property type="term" value="F:metal ion binding"/>
    <property type="evidence" value="ECO:0007669"/>
    <property type="project" value="UniProtKB-KW"/>
</dbReference>
<sequence length="143" mass="15628">MDLQFDHLGLVTSDLVTARAHLSITLGIQAWSQVFDDPGIGVSVQFGIGNNGSPVFELIAPLGETSPVAQALKQSRNILNHIAYLVPNLESAADHLRTQGCFPTGDPMPAVAYGGQRVQFFLSPLRFMMELIEAPAHQHRFFE</sequence>
<dbReference type="EMBL" id="CP002467">
    <property type="protein sequence ID" value="ADV84269.1"/>
    <property type="molecule type" value="Genomic_DNA"/>
</dbReference>
<dbReference type="Pfam" id="PF13669">
    <property type="entry name" value="Glyoxalase_4"/>
    <property type="match status" value="1"/>
</dbReference>
<gene>
    <name evidence="3" type="ordered locus">AciPR4_3516</name>
</gene>
<dbReference type="OrthoDB" id="9788468at2"/>
<reference evidence="3 4" key="1">
    <citation type="journal article" date="2012" name="Stand. Genomic Sci.">
        <title>Complete genome sequence of Terriglobus saanensis type strain SP1PR4(T), an Acidobacteria from tundra soil.</title>
        <authorList>
            <person name="Rawat S.R."/>
            <person name="Mannisto M.K."/>
            <person name="Starovoytov V."/>
            <person name="Goodwin L."/>
            <person name="Nolan M."/>
            <person name="Hauser L."/>
            <person name="Land M."/>
            <person name="Davenport K.W."/>
            <person name="Woyke T."/>
            <person name="Haggblom M.M."/>
        </authorList>
    </citation>
    <scope>NUCLEOTIDE SEQUENCE</scope>
    <source>
        <strain evidence="4">ATCC BAA-1853 / DSM 23119 / SP1PR4</strain>
    </source>
</reference>
<dbReference type="Gene3D" id="3.10.180.10">
    <property type="entry name" value="2,3-Dihydroxybiphenyl 1,2-Dioxygenase, domain 1"/>
    <property type="match status" value="1"/>
</dbReference>